<evidence type="ECO:0000313" key="2">
    <source>
        <dbReference type="Proteomes" id="UP000009235"/>
    </source>
</evidence>
<dbReference type="eggNOG" id="COG0476">
    <property type="taxonomic scope" value="Bacteria"/>
</dbReference>
<accession>F6EF41</accession>
<sequence length="202" mass="21089">MPAVALAGRGPLADVLAGALPDLGVRLTQFTTPNQQRSQGCIARTRPLLVVLTDSALVSPVLNDFLIREQLPHLAVRVRDGRGLVGPLVLPGATSCLRCADLYRADRDPEWPHIAAQLTGSVPHASPATVHAAAGYALSQVELVLAAARRPNNTGPPGPPATLGATVEIDPLMVTMTTRDWPRHPLCACWTGSPDGAGNSAA</sequence>
<dbReference type="EMBL" id="CP002786">
    <property type="protein sequence ID" value="AEF42178.1"/>
    <property type="molecule type" value="Genomic_DNA"/>
</dbReference>
<dbReference type="HOGENOM" id="CLU_1352294_0_0_11"/>
<protein>
    <recommendedName>
        <fullName evidence="3">Bacteriocin biosynthesis cyclodehydratase domain-containing protein</fullName>
    </recommendedName>
</protein>
<dbReference type="KEGG" id="asd:AS9A_3740"/>
<reference evidence="1 2" key="1">
    <citation type="journal article" date="2011" name="J. Bacteriol.">
        <title>Complete genome sequence of Amycolicicoccus subflavus DQS3-9A1T, an actinomycete isolated from crude oil-polluted soil.</title>
        <authorList>
            <person name="Cai M."/>
            <person name="Chen W.M."/>
            <person name="Nie Y."/>
            <person name="Chi C.Q."/>
            <person name="Wang Y.N."/>
            <person name="Tang Y.Q."/>
            <person name="Li G.Y."/>
            <person name="Wu X.L."/>
        </authorList>
    </citation>
    <scope>NUCLEOTIDE SEQUENCE [LARGE SCALE GENOMIC DNA]</scope>
    <source>
        <strain evidence="2">DSM 45089 / DQS3-9A1</strain>
    </source>
</reference>
<evidence type="ECO:0008006" key="3">
    <source>
        <dbReference type="Google" id="ProtNLM"/>
    </source>
</evidence>
<dbReference type="STRING" id="443218.AS9A_3740"/>
<keyword evidence="2" id="KW-1185">Reference proteome</keyword>
<organism evidence="1 2">
    <name type="scientific">Hoyosella subflava (strain DSM 45089 / JCM 17490 / NBRC 109087 / DQS3-9A1)</name>
    <name type="common">Amycolicicoccus subflavus</name>
    <dbReference type="NCBI Taxonomy" id="443218"/>
    <lineage>
        <taxon>Bacteria</taxon>
        <taxon>Bacillati</taxon>
        <taxon>Actinomycetota</taxon>
        <taxon>Actinomycetes</taxon>
        <taxon>Mycobacteriales</taxon>
        <taxon>Hoyosellaceae</taxon>
        <taxon>Hoyosella</taxon>
    </lineage>
</organism>
<dbReference type="Proteomes" id="UP000009235">
    <property type="component" value="Chromosome"/>
</dbReference>
<evidence type="ECO:0000313" key="1">
    <source>
        <dbReference type="EMBL" id="AEF42178.1"/>
    </source>
</evidence>
<name>F6EF41_HOYSD</name>
<proteinExistence type="predicted"/>
<dbReference type="AlphaFoldDB" id="F6EF41"/>
<dbReference type="Gene3D" id="3.40.50.720">
    <property type="entry name" value="NAD(P)-binding Rossmann-like Domain"/>
    <property type="match status" value="1"/>
</dbReference>
<gene>
    <name evidence="1" type="ordered locus">AS9A_3740</name>
</gene>